<reference evidence="3 4" key="1">
    <citation type="journal article" date="2015" name="PLoS ONE">
        <title>Azotobacter Genomes: The Genome of Azotobacter chroococcum NCIMB 8003 (ATCC 4412).</title>
        <authorList>
            <person name="Robson R.L."/>
            <person name="Jones R."/>
            <person name="Robson R.M."/>
            <person name="Schwartz A."/>
            <person name="Richardson T.H."/>
        </authorList>
    </citation>
    <scope>NUCLEOTIDE SEQUENCE [LARGE SCALE GENOMIC DNA]</scope>
    <source>
        <strain evidence="3 4">NCIMB 8003</strain>
    </source>
</reference>
<dbReference type="Pfam" id="PF13362">
    <property type="entry name" value="Toprim_3"/>
    <property type="match status" value="1"/>
</dbReference>
<dbReference type="AlphaFoldDB" id="A0A0C4WKA7"/>
<gene>
    <name evidence="3" type="ORF">Achr_37590</name>
</gene>
<dbReference type="HOGENOM" id="CLU_034830_1_0_6"/>
<keyword evidence="3" id="KW-0413">Isomerase</keyword>
<dbReference type="Proteomes" id="UP000068210">
    <property type="component" value="Chromosome"/>
</dbReference>
<organism evidence="3 4">
    <name type="scientific">Azotobacter chroococcum NCIMB 8003</name>
    <dbReference type="NCBI Taxonomy" id="1328314"/>
    <lineage>
        <taxon>Bacteria</taxon>
        <taxon>Pseudomonadati</taxon>
        <taxon>Pseudomonadota</taxon>
        <taxon>Gammaproteobacteria</taxon>
        <taxon>Pseudomonadales</taxon>
        <taxon>Pseudomonadaceae</taxon>
        <taxon>Azotobacter</taxon>
    </lineage>
</organism>
<dbReference type="EMBL" id="CP010415">
    <property type="protein sequence ID" value="AJE23148.1"/>
    <property type="molecule type" value="Genomic_DNA"/>
</dbReference>
<protein>
    <submittedName>
        <fullName evidence="3">Topoisomerase</fullName>
    </submittedName>
</protein>
<accession>A0A0C4WKA7</accession>
<feature type="domain" description="Toprim" evidence="2">
    <location>
        <begin position="189"/>
        <end position="290"/>
    </location>
</feature>
<dbReference type="InterPro" id="IPR034154">
    <property type="entry name" value="TOPRIM_DnaG/twinkle"/>
</dbReference>
<dbReference type="CDD" id="cd01029">
    <property type="entry name" value="TOPRIM_primases"/>
    <property type="match status" value="1"/>
</dbReference>
<feature type="compositionally biased region" description="Basic and acidic residues" evidence="1">
    <location>
        <begin position="90"/>
        <end position="100"/>
    </location>
</feature>
<keyword evidence="4" id="KW-1185">Reference proteome</keyword>
<name>A0A0C4WKA7_9GAMM</name>
<proteinExistence type="predicted"/>
<evidence type="ECO:0000259" key="2">
    <source>
        <dbReference type="Pfam" id="PF13362"/>
    </source>
</evidence>
<feature type="region of interest" description="Disordered" evidence="1">
    <location>
        <begin position="90"/>
        <end position="129"/>
    </location>
</feature>
<evidence type="ECO:0000256" key="1">
    <source>
        <dbReference type="SAM" id="MobiDB-lite"/>
    </source>
</evidence>
<dbReference type="RefSeq" id="WP_039806600.1">
    <property type="nucleotide sequence ID" value="NZ_CP010415.1"/>
</dbReference>
<feature type="compositionally biased region" description="Low complexity" evidence="1">
    <location>
        <begin position="101"/>
        <end position="112"/>
    </location>
</feature>
<dbReference type="KEGG" id="acx:Achr_37590"/>
<dbReference type="STRING" id="1328314.Achr_37590"/>
<dbReference type="InterPro" id="IPR006171">
    <property type="entry name" value="TOPRIM_dom"/>
</dbReference>
<dbReference type="GO" id="GO:0016853">
    <property type="term" value="F:isomerase activity"/>
    <property type="evidence" value="ECO:0007669"/>
    <property type="project" value="UniProtKB-KW"/>
</dbReference>
<evidence type="ECO:0000313" key="4">
    <source>
        <dbReference type="Proteomes" id="UP000068210"/>
    </source>
</evidence>
<sequence>MTDAVILFRDALQSVFGPLDWLPVPDGAIHRFHVPGDRAGSRNGWYVLHLDGIACGLFGSWKAGGSQTWSNRTPADPLEAQLIARRIEQARRQREAERQQRQQAAAVESQRQWGASAPADTDHPYLTRKGIKPHNARQLGDVLLIPLYRGRQLVNLQRIYPDGTKRFMPGGRVTGCYSPLGRLEPGQRLYICEGWATGATIHEHNGAAVACAMNAGNLYPVGDYLRRAYPDSPLIVAGDDDRQTEAEGKGNPGRTAANKAAADLGAYGVVFPPWSGEEPLSLSDFNDLRQWREAHP</sequence>
<evidence type="ECO:0000313" key="3">
    <source>
        <dbReference type="EMBL" id="AJE23148.1"/>
    </source>
</evidence>